<protein>
    <submittedName>
        <fullName evidence="1">Uncharacterized protein</fullName>
    </submittedName>
</protein>
<reference evidence="1" key="1">
    <citation type="submission" date="2019-08" db="EMBL/GenBank/DDBJ databases">
        <authorList>
            <person name="Kucharzyk K."/>
            <person name="Murdoch R.W."/>
            <person name="Higgins S."/>
            <person name="Loffler F."/>
        </authorList>
    </citation>
    <scope>NUCLEOTIDE SEQUENCE</scope>
</reference>
<dbReference type="AlphaFoldDB" id="A0A644VGW0"/>
<gene>
    <name evidence="1" type="ORF">SDC9_35895</name>
</gene>
<name>A0A644VGW0_9ZZZZ</name>
<evidence type="ECO:0000313" key="1">
    <source>
        <dbReference type="EMBL" id="MPL89853.1"/>
    </source>
</evidence>
<organism evidence="1">
    <name type="scientific">bioreactor metagenome</name>
    <dbReference type="NCBI Taxonomy" id="1076179"/>
    <lineage>
        <taxon>unclassified sequences</taxon>
        <taxon>metagenomes</taxon>
        <taxon>ecological metagenomes</taxon>
    </lineage>
</organism>
<proteinExistence type="predicted"/>
<dbReference type="EMBL" id="VSSQ01000289">
    <property type="protein sequence ID" value="MPL89853.1"/>
    <property type="molecule type" value="Genomic_DNA"/>
</dbReference>
<comment type="caution">
    <text evidence="1">The sequence shown here is derived from an EMBL/GenBank/DDBJ whole genome shotgun (WGS) entry which is preliminary data.</text>
</comment>
<sequence length="388" mass="41951">MHVRARLALGRHAVDRTDGLAIDQNDALVALHHGGHVFLHDQRLAADAGKELVQRGEIAVVRIEPEHAGAAVAVKRLQDDIAMARLEVADRGKVARDQRRRRQIREVQHQKLLGRVAHPERVVDDQRRGVDPLEDMGGGDIAHVEGRILTQPDHVEARQIDLGLGAKGEVVPLLAPHGQRPAAGKHPALAVDQLVGRVIEQFMPPRLRLFGQPEGAVSVDVDRADRVHLDRNFQGHVAPFRCALDAPALAAMQSARSIGSVEVIGVLENLDPPLGIDQRHIEAPVEIGAIGGARDEFVGRDEDPAHLPHRQPLGRPGMGLRPLHLDEDHRVALSRDQVDLAAIVATPALRGDVPPRLPVVVGDLVLGRKAGMVGHRSAHLPFSSSSAA</sequence>
<accession>A0A644VGW0</accession>